<dbReference type="InterPro" id="IPR041664">
    <property type="entry name" value="AAA_16"/>
</dbReference>
<dbReference type="GO" id="GO:0016020">
    <property type="term" value="C:membrane"/>
    <property type="evidence" value="ECO:0007669"/>
    <property type="project" value="UniProtKB-SubCell"/>
</dbReference>
<dbReference type="InterPro" id="IPR008271">
    <property type="entry name" value="Ser/Thr_kinase_AS"/>
</dbReference>
<dbReference type="PROSITE" id="PS50125">
    <property type="entry name" value="GUANYLATE_CYCLASE_2"/>
    <property type="match status" value="1"/>
</dbReference>
<dbReference type="BioCyc" id="SCEL448385:SCE_RS01155-MONOMER"/>
<dbReference type="GO" id="GO:0005737">
    <property type="term" value="C:cytoplasm"/>
    <property type="evidence" value="ECO:0007669"/>
    <property type="project" value="TreeGrafter"/>
</dbReference>
<dbReference type="InterPro" id="IPR001054">
    <property type="entry name" value="A/G_cyclase"/>
</dbReference>
<organism evidence="7 8">
    <name type="scientific">Sorangium cellulosum (strain So ce56)</name>
    <name type="common">Polyangium cellulosum (strain So ce56)</name>
    <dbReference type="NCBI Taxonomy" id="448385"/>
    <lineage>
        <taxon>Bacteria</taxon>
        <taxon>Pseudomonadati</taxon>
        <taxon>Myxococcota</taxon>
        <taxon>Polyangia</taxon>
        <taxon>Polyangiales</taxon>
        <taxon>Polyangiaceae</taxon>
        <taxon>Sorangium</taxon>
    </lineage>
</organism>
<keyword evidence="2 4" id="KW-0547">Nucleotide-binding</keyword>
<feature type="domain" description="Protein kinase" evidence="5">
    <location>
        <begin position="21"/>
        <end position="288"/>
    </location>
</feature>
<dbReference type="eggNOG" id="COG2114">
    <property type="taxonomic scope" value="Bacteria"/>
</dbReference>
<evidence type="ECO:0000256" key="1">
    <source>
        <dbReference type="ARBA" id="ARBA00004167"/>
    </source>
</evidence>
<dbReference type="PROSITE" id="PS50011">
    <property type="entry name" value="PROTEIN_KINASE_DOM"/>
    <property type="match status" value="1"/>
</dbReference>
<dbReference type="PROSITE" id="PS00108">
    <property type="entry name" value="PROTEIN_KINASE_ST"/>
    <property type="match status" value="1"/>
</dbReference>
<reference evidence="7 8" key="1">
    <citation type="journal article" date="2007" name="Nat. Biotechnol.">
        <title>Complete genome sequence of the myxobacterium Sorangium cellulosum.</title>
        <authorList>
            <person name="Schneiker S."/>
            <person name="Perlova O."/>
            <person name="Kaiser O."/>
            <person name="Gerth K."/>
            <person name="Alici A."/>
            <person name="Altmeyer M.O."/>
            <person name="Bartels D."/>
            <person name="Bekel T."/>
            <person name="Beyer S."/>
            <person name="Bode E."/>
            <person name="Bode H.B."/>
            <person name="Bolten C.J."/>
            <person name="Choudhuri J.V."/>
            <person name="Doss S."/>
            <person name="Elnakady Y.A."/>
            <person name="Frank B."/>
            <person name="Gaigalat L."/>
            <person name="Goesmann A."/>
            <person name="Groeger C."/>
            <person name="Gross F."/>
            <person name="Jelsbak L."/>
            <person name="Jelsbak L."/>
            <person name="Kalinowski J."/>
            <person name="Kegler C."/>
            <person name="Knauber T."/>
            <person name="Konietzny S."/>
            <person name="Kopp M."/>
            <person name="Krause L."/>
            <person name="Krug D."/>
            <person name="Linke B."/>
            <person name="Mahmud T."/>
            <person name="Martinez-Arias R."/>
            <person name="McHardy A.C."/>
            <person name="Merai M."/>
            <person name="Meyer F."/>
            <person name="Mormann S."/>
            <person name="Munoz-Dorado J."/>
            <person name="Perez J."/>
            <person name="Pradella S."/>
            <person name="Rachid S."/>
            <person name="Raddatz G."/>
            <person name="Rosenau F."/>
            <person name="Rueckert C."/>
            <person name="Sasse F."/>
            <person name="Scharfe M."/>
            <person name="Schuster S.C."/>
            <person name="Suen G."/>
            <person name="Treuner-Lange A."/>
            <person name="Velicer G.J."/>
            <person name="Vorholter F.-J."/>
            <person name="Weissman K.J."/>
            <person name="Welch R.D."/>
            <person name="Wenzel S.C."/>
            <person name="Whitworth D.E."/>
            <person name="Wilhelm S."/>
            <person name="Wittmann C."/>
            <person name="Bloecker H."/>
            <person name="Puehler A."/>
            <person name="Mueller R."/>
        </authorList>
    </citation>
    <scope>NUCLEOTIDE SEQUENCE [LARGE SCALE GENOMIC DNA]</scope>
    <source>
        <strain evidence="8">So ce56</strain>
    </source>
</reference>
<sequence length="1386" mass="148916">MQCYVANSAALAPGATFDGRYEILAKLGEGGFGVVHKARQLTTGQPIALKILRLAEQGGVARVTQTDRRVTRFLRETRLCAQLHHPNLVQLVDAGQVEEGILYAAFAFAPGDNLAALLEREGALAPSEARHLMLQVLDALACAHAVGVVHRDLKPSNIMVIPTGARRNALVLDFGIGATLDDERSTRLTGSHDALGTPGYGAPEQWRGAEASPRADLFSWGLVFLECLTGKPAYGGTEAEIFYRLLGPDPVPIPAALERHPLGDLLARALRKDEGARDVTARGLFEALEACNLRGLSREAMLGAGGPSAGADTRSLASAATVATSLDRRRAPALDGERRQLTALCCHLRARAAAGQAADAEALDDPLRSALTLCADVGRRYGGYVAAALGDDLLVYFGYPSAAEDDAKRAARAALAMAGAAQPEDAEDPRSAAPGVRIDVSVGLHTGLVVDGNLGDLDGACLVTGATPRLAARLAALAPPGAVAVSAASQALLRASFDLESEGACSIEGIAAPVETYRLGQEHGAAARWPTPDGSKAPLSGRDAEIGLLLERWRRACEGAGQSSLITGEAGIGKSRLARALRDRVAHEDHTFLEARCSPATQNSPLRPVIELLERTLGLDQEPDAGSTIARLEGELAGHGLALAESMPLFVPLFSLPLGAPYAPLDVSAQRQKALTLKAVASLLLAMADRRPVLLLAEDLHWADPTTMEFLAELVREVPAVPMCVLMTARSEFSPSFSTADVLLLPLSRLERRQMEEMLAGLVGNKALPPAVVEQVAGRADGVPLFAEELLRMMVDSGLLVEREDRYELTGSLSRAAIPGTLRALLTARLDRLERAKETAQLAAALGREFSVEVLSAASPLGPAAVKDDLERLMSAGLLLRKRRQKDAVGVFKHALVRDAAYESLSTGARRRVHARIAATLEERFPEMVRTRPDLLAYHHAAAEQKGQAVGYAQRAAEQALQRSAYAEAIVHASNAVAWAEALSGAEGVEAELRANGVLTQALMANHGWADPRVKATVDRSASLLQLLTQDSEHRVPTLSFLFVYHHVASNRRTARALIEELVAIAERSGDRGLRAAVEALYALALFVDGDHAAARRVAERAVELYDPDLHRDHGVRFGLDSLVLAKAYVAQLCWYSGDTASAFAHITSALEWAREVGHVPSIALCLLYGCMIYQLAGDRRAVASMAGEILTLSGKHGLPAYEGYAKTLHDWATGDDQRARAIMEGLSSLGCKLGLSYYGSLMADRQTERGDLDAAIACIDHCLSLCRENDEHYYEPELHLRRAMYEAHKDPAAEGVRLSLEQAARLARRYDMPRIEALATLELLRRFGGASPYRARLDELLALHPCLRDIAERVTKKEEFDERHEPADAVSHRVFARDRGSVERS</sequence>
<dbReference type="GO" id="GO:0004016">
    <property type="term" value="F:adenylate cyclase activity"/>
    <property type="evidence" value="ECO:0007669"/>
    <property type="project" value="TreeGrafter"/>
</dbReference>
<dbReference type="eggNOG" id="COG3899">
    <property type="taxonomic scope" value="Bacteria"/>
</dbReference>
<dbReference type="RefSeq" id="WP_012232859.1">
    <property type="nucleotide sequence ID" value="NC_010162.1"/>
</dbReference>
<dbReference type="PANTHER" id="PTHR16305">
    <property type="entry name" value="TESTICULAR SOLUBLE ADENYLYL CYCLASE"/>
    <property type="match status" value="1"/>
</dbReference>
<dbReference type="SMART" id="SM00220">
    <property type="entry name" value="S_TKc"/>
    <property type="match status" value="1"/>
</dbReference>
<dbReference type="Pfam" id="PF00211">
    <property type="entry name" value="Guanylate_cyc"/>
    <property type="match status" value="1"/>
</dbReference>
<dbReference type="Pfam" id="PF00069">
    <property type="entry name" value="Pkinase"/>
    <property type="match status" value="1"/>
</dbReference>
<evidence type="ECO:0000313" key="7">
    <source>
        <dbReference type="EMBL" id="CAN90381.1"/>
    </source>
</evidence>
<dbReference type="eggNOG" id="COG0457">
    <property type="taxonomic scope" value="Bacteria"/>
</dbReference>
<dbReference type="InterPro" id="IPR027417">
    <property type="entry name" value="P-loop_NTPase"/>
</dbReference>
<dbReference type="eggNOG" id="COG0515">
    <property type="taxonomic scope" value="Bacteria"/>
</dbReference>
<evidence type="ECO:0000313" key="8">
    <source>
        <dbReference type="Proteomes" id="UP000002139"/>
    </source>
</evidence>
<dbReference type="STRING" id="448385.sce0224"/>
<dbReference type="PROSITE" id="PS00107">
    <property type="entry name" value="PROTEIN_KINASE_ATP"/>
    <property type="match status" value="1"/>
</dbReference>
<accession>A9GM76</accession>
<keyword evidence="8" id="KW-1185">Reference proteome</keyword>
<proteinExistence type="predicted"/>
<dbReference type="InterPro" id="IPR023889">
    <property type="entry name" value="TOMM_kin_cyc"/>
</dbReference>
<dbReference type="InterPro" id="IPR011009">
    <property type="entry name" value="Kinase-like_dom_sf"/>
</dbReference>
<dbReference type="SMART" id="SM00044">
    <property type="entry name" value="CYCc"/>
    <property type="match status" value="1"/>
</dbReference>
<dbReference type="EC" id="2.7.11.1" evidence="7"/>
<dbReference type="Gene3D" id="1.10.510.10">
    <property type="entry name" value="Transferase(Phosphotransferase) domain 1"/>
    <property type="match status" value="1"/>
</dbReference>
<keyword evidence="3 4" id="KW-0067">ATP-binding</keyword>
<comment type="subcellular location">
    <subcellularLocation>
        <location evidence="1">Membrane</location>
        <topology evidence="1">Single-pass membrane protein</topology>
    </subcellularLocation>
</comment>
<keyword evidence="7" id="KW-0418">Kinase</keyword>
<dbReference type="CDD" id="cd14014">
    <property type="entry name" value="STKc_PknB_like"/>
    <property type="match status" value="1"/>
</dbReference>
<evidence type="ECO:0000259" key="5">
    <source>
        <dbReference type="PROSITE" id="PS50011"/>
    </source>
</evidence>
<dbReference type="SUPFAM" id="SSF55073">
    <property type="entry name" value="Nucleotide cyclase"/>
    <property type="match status" value="1"/>
</dbReference>
<dbReference type="HOGENOM" id="CLU_004435_3_2_7"/>
<evidence type="ECO:0000259" key="6">
    <source>
        <dbReference type="PROSITE" id="PS50125"/>
    </source>
</evidence>
<dbReference type="EMBL" id="AM746676">
    <property type="protein sequence ID" value="CAN90381.1"/>
    <property type="molecule type" value="Genomic_DNA"/>
</dbReference>
<evidence type="ECO:0000256" key="4">
    <source>
        <dbReference type="PROSITE-ProRule" id="PRU10141"/>
    </source>
</evidence>
<evidence type="ECO:0000256" key="2">
    <source>
        <dbReference type="ARBA" id="ARBA00022741"/>
    </source>
</evidence>
<dbReference type="SUPFAM" id="SSF56112">
    <property type="entry name" value="Protein kinase-like (PK-like)"/>
    <property type="match status" value="1"/>
</dbReference>
<dbReference type="GO" id="GO:0009190">
    <property type="term" value="P:cyclic nucleotide biosynthetic process"/>
    <property type="evidence" value="ECO:0007669"/>
    <property type="project" value="InterPro"/>
</dbReference>
<dbReference type="InterPro" id="IPR029787">
    <property type="entry name" value="Nucleotide_cyclase"/>
</dbReference>
<dbReference type="KEGG" id="scl:sce0224"/>
<dbReference type="InterPro" id="IPR017441">
    <property type="entry name" value="Protein_kinase_ATP_BS"/>
</dbReference>
<protein>
    <submittedName>
        <fullName evidence="7">Protein kinase</fullName>
        <ecNumber evidence="7">2.7.11.1</ecNumber>
    </submittedName>
</protein>
<dbReference type="Gene3D" id="1.25.40.10">
    <property type="entry name" value="Tetratricopeptide repeat domain"/>
    <property type="match status" value="1"/>
</dbReference>
<feature type="domain" description="Guanylate cyclase" evidence="6">
    <location>
        <begin position="342"/>
        <end position="475"/>
    </location>
</feature>
<dbReference type="InterPro" id="IPR000719">
    <property type="entry name" value="Prot_kinase_dom"/>
</dbReference>
<evidence type="ECO:0000256" key="3">
    <source>
        <dbReference type="ARBA" id="ARBA00022840"/>
    </source>
</evidence>
<dbReference type="Gene3D" id="3.30.70.1230">
    <property type="entry name" value="Nucleotide cyclase"/>
    <property type="match status" value="1"/>
</dbReference>
<dbReference type="GO" id="GO:0035556">
    <property type="term" value="P:intracellular signal transduction"/>
    <property type="evidence" value="ECO:0007669"/>
    <property type="project" value="InterPro"/>
</dbReference>
<feature type="binding site" evidence="4">
    <location>
        <position position="50"/>
    </location>
    <ligand>
        <name>ATP</name>
        <dbReference type="ChEBI" id="CHEBI:30616"/>
    </ligand>
</feature>
<dbReference type="PANTHER" id="PTHR16305:SF28">
    <property type="entry name" value="GUANYLATE CYCLASE DOMAIN-CONTAINING PROTEIN"/>
    <property type="match status" value="1"/>
</dbReference>
<dbReference type="GO" id="GO:0004674">
    <property type="term" value="F:protein serine/threonine kinase activity"/>
    <property type="evidence" value="ECO:0007669"/>
    <property type="project" value="UniProtKB-EC"/>
</dbReference>
<dbReference type="Pfam" id="PF13191">
    <property type="entry name" value="AAA_16"/>
    <property type="match status" value="1"/>
</dbReference>
<dbReference type="NCBIfam" id="TIGR03903">
    <property type="entry name" value="TOMM_kin_cyc"/>
    <property type="match status" value="1"/>
</dbReference>
<name>A9GM76_SORC5</name>
<dbReference type="InterPro" id="IPR011990">
    <property type="entry name" value="TPR-like_helical_dom_sf"/>
</dbReference>
<keyword evidence="7" id="KW-0808">Transferase</keyword>
<dbReference type="SUPFAM" id="SSF52540">
    <property type="entry name" value="P-loop containing nucleoside triphosphate hydrolases"/>
    <property type="match status" value="1"/>
</dbReference>
<dbReference type="Proteomes" id="UP000002139">
    <property type="component" value="Chromosome"/>
</dbReference>
<dbReference type="GO" id="GO:0005524">
    <property type="term" value="F:ATP binding"/>
    <property type="evidence" value="ECO:0007669"/>
    <property type="project" value="UniProtKB-UniRule"/>
</dbReference>
<gene>
    <name evidence="7" type="ordered locus">sce0224</name>
</gene>